<dbReference type="EMBL" id="BBPI01000007">
    <property type="protein sequence ID" value="GAL99622.1"/>
    <property type="molecule type" value="Genomic_DNA"/>
</dbReference>
<dbReference type="InterPro" id="IPR029044">
    <property type="entry name" value="Nucleotide-diphossugar_trans"/>
</dbReference>
<keyword evidence="1" id="KW-1133">Transmembrane helix</keyword>
<dbReference type="RefSeq" id="WP_042483152.1">
    <property type="nucleotide sequence ID" value="NZ_BBPI01000007.1"/>
</dbReference>
<evidence type="ECO:0000313" key="3">
    <source>
        <dbReference type="Proteomes" id="UP000032305"/>
    </source>
</evidence>
<comment type="caution">
    <text evidence="2">The sequence shown here is derived from an EMBL/GenBank/DDBJ whole genome shotgun (WGS) entry which is preliminary data.</text>
</comment>
<protein>
    <submittedName>
        <fullName evidence="2">Uncharacterized protein</fullName>
    </submittedName>
</protein>
<dbReference type="eggNOG" id="ENOG5031BDD">
    <property type="taxonomic scope" value="Bacteria"/>
</dbReference>
<proteinExistence type="predicted"/>
<gene>
    <name evidence="2" type="ORF">SP5_007_00140</name>
</gene>
<dbReference type="Proteomes" id="UP000032305">
    <property type="component" value="Unassembled WGS sequence"/>
</dbReference>
<accession>A0A0A1W2Q4</accession>
<name>A0A0A1W2Q4_9SPHN</name>
<keyword evidence="3" id="KW-1185">Reference proteome</keyword>
<organism evidence="2 3">
    <name type="scientific">Sphingomonas parapaucimobilis NBRC 15100</name>
    <dbReference type="NCBI Taxonomy" id="1219049"/>
    <lineage>
        <taxon>Bacteria</taxon>
        <taxon>Pseudomonadati</taxon>
        <taxon>Pseudomonadota</taxon>
        <taxon>Alphaproteobacteria</taxon>
        <taxon>Sphingomonadales</taxon>
        <taxon>Sphingomonadaceae</taxon>
        <taxon>Sphingomonas</taxon>
    </lineage>
</organism>
<dbReference type="OrthoDB" id="8477220at2"/>
<keyword evidence="1" id="KW-0812">Transmembrane</keyword>
<sequence length="394" mass="41127">MLSGLLFAIDDADDRPGRLTATLPFAGVTLIEYQARLLIAAGAAQIIIVVARLTPELLGAIARIAQRGVVVDTVRSAVEASEKLHPLSRLLVLADGLITTEDTIALVLRDAGHDALIVLPEAGAEAGLERVGGQMAWAGVARLDPRRVAEVAALPRDYDLQSTLLRLAAQARATHILLPADAEKAGHGIVHRAEALEARGRAVVARLVSGRRSWFDRYILAPIARLALPRLVERSVPAHVAGGVGAGLGLLGLVLILSGLPAFGLLIAIAGTLGLGLGETLAGLRDEQGAARAGSAAIAALSGLAVAALGLQDFRLSGEDIAPVLALMLIILGILAERAGLYRFRRRWWASPPAYLLVLFPAALVGIAPWGLALASIYAIVTLTSAIETLRAQV</sequence>
<feature type="transmembrane region" description="Helical" evidence="1">
    <location>
        <begin position="321"/>
        <end position="342"/>
    </location>
</feature>
<dbReference type="AlphaFoldDB" id="A0A0A1W2Q4"/>
<evidence type="ECO:0000256" key="1">
    <source>
        <dbReference type="SAM" id="Phobius"/>
    </source>
</evidence>
<feature type="transmembrane region" description="Helical" evidence="1">
    <location>
        <begin position="354"/>
        <end position="381"/>
    </location>
</feature>
<feature type="transmembrane region" description="Helical" evidence="1">
    <location>
        <begin position="289"/>
        <end position="309"/>
    </location>
</feature>
<keyword evidence="1" id="KW-0472">Membrane</keyword>
<dbReference type="SUPFAM" id="SSF53448">
    <property type="entry name" value="Nucleotide-diphospho-sugar transferases"/>
    <property type="match status" value="1"/>
</dbReference>
<evidence type="ECO:0000313" key="2">
    <source>
        <dbReference type="EMBL" id="GAL99622.1"/>
    </source>
</evidence>
<feature type="transmembrane region" description="Helical" evidence="1">
    <location>
        <begin position="263"/>
        <end position="282"/>
    </location>
</feature>
<reference evidence="2 3" key="1">
    <citation type="submission" date="2014-11" db="EMBL/GenBank/DDBJ databases">
        <title>Whole genome shotgun sequence of Sphingomonas parapaucimobilis NBRC 15100.</title>
        <authorList>
            <person name="Katano-Makiyama Y."/>
            <person name="Hosoyama A."/>
            <person name="Hashimoto M."/>
            <person name="Hosoyama Y."/>
            <person name="Noguchi M."/>
            <person name="Numata M."/>
            <person name="Tsuchikane K."/>
            <person name="Hirakata S."/>
            <person name="Uohara A."/>
            <person name="Shimodaira J."/>
            <person name="Ohji S."/>
            <person name="Ichikawa N."/>
            <person name="Kimura A."/>
            <person name="Yamazoe A."/>
            <person name="Fujita N."/>
        </authorList>
    </citation>
    <scope>NUCLEOTIDE SEQUENCE [LARGE SCALE GENOMIC DNA]</scope>
    <source>
        <strain evidence="2 3">NBRC 15100</strain>
    </source>
</reference>